<keyword evidence="1" id="KW-0732">Signal</keyword>
<keyword evidence="4" id="KW-1185">Reference proteome</keyword>
<evidence type="ECO:0000313" key="3">
    <source>
        <dbReference type="EMBL" id="QFS52517.1"/>
    </source>
</evidence>
<gene>
    <name evidence="3" type="ORF">GXM_10272</name>
</gene>
<protein>
    <recommendedName>
        <fullName evidence="2">SnoaL-like domain-containing protein</fullName>
    </recommendedName>
</protein>
<feature type="chain" id="PRO_5025064339" description="SnoaL-like domain-containing protein" evidence="1">
    <location>
        <begin position="24"/>
        <end position="191"/>
    </location>
</feature>
<dbReference type="Pfam" id="PF13474">
    <property type="entry name" value="SnoaL_3"/>
    <property type="match status" value="1"/>
</dbReference>
<organism evidence="3 4">
    <name type="scientific">Nostoc sphaeroides CCNUC1</name>
    <dbReference type="NCBI Taxonomy" id="2653204"/>
    <lineage>
        <taxon>Bacteria</taxon>
        <taxon>Bacillati</taxon>
        <taxon>Cyanobacteriota</taxon>
        <taxon>Cyanophyceae</taxon>
        <taxon>Nostocales</taxon>
        <taxon>Nostocaceae</taxon>
        <taxon>Nostoc</taxon>
    </lineage>
</organism>
<dbReference type="Proteomes" id="UP000326678">
    <property type="component" value="Chromosome pGXM02"/>
</dbReference>
<reference evidence="3 4" key="1">
    <citation type="submission" date="2019-10" db="EMBL/GenBank/DDBJ databases">
        <title>Genomic and transcriptomic insights into the perfect genentic adaptation of a filamentous nitrogen-fixing cyanobacterium to rice fields.</title>
        <authorList>
            <person name="Chen Z."/>
        </authorList>
    </citation>
    <scope>NUCLEOTIDE SEQUENCE [LARGE SCALE GENOMIC DNA]</scope>
    <source>
        <strain evidence="3">CCNUC1</strain>
    </source>
</reference>
<dbReference type="EMBL" id="CP045229">
    <property type="protein sequence ID" value="QFS52517.1"/>
    <property type="molecule type" value="Genomic_DNA"/>
</dbReference>
<dbReference type="InterPro" id="IPR032710">
    <property type="entry name" value="NTF2-like_dom_sf"/>
</dbReference>
<evidence type="ECO:0000256" key="1">
    <source>
        <dbReference type="SAM" id="SignalP"/>
    </source>
</evidence>
<feature type="domain" description="SnoaL-like" evidence="2">
    <location>
        <begin position="102"/>
        <end position="183"/>
    </location>
</feature>
<sequence>MKKIFRYVIIVLLTFIFVIPANAECLNYHETNQMQKLQTIALTDTQSPPTPQKTEEETILNIILSDWRNLWSVGDKKFTFKLYDNVYLNSDEFLASDSQSPTTTLMKGWEAYSTAWEPYMNQHLHPWRIYRLNVNKVAVVGDIAWSNLTLYGKGILDSQEFLHNEQITHIWRKVDGQWRIVHESVTGPVNI</sequence>
<feature type="signal peptide" evidence="1">
    <location>
        <begin position="1"/>
        <end position="23"/>
    </location>
</feature>
<proteinExistence type="predicted"/>
<evidence type="ECO:0000313" key="4">
    <source>
        <dbReference type="Proteomes" id="UP000326678"/>
    </source>
</evidence>
<dbReference type="AlphaFoldDB" id="A0A5P8WI18"/>
<dbReference type="SUPFAM" id="SSF54427">
    <property type="entry name" value="NTF2-like"/>
    <property type="match status" value="1"/>
</dbReference>
<evidence type="ECO:0000259" key="2">
    <source>
        <dbReference type="Pfam" id="PF13474"/>
    </source>
</evidence>
<dbReference type="InterPro" id="IPR037401">
    <property type="entry name" value="SnoaL-like"/>
</dbReference>
<dbReference type="Gene3D" id="3.10.450.50">
    <property type="match status" value="1"/>
</dbReference>
<accession>A0A5P8WI18</accession>
<dbReference type="RefSeq" id="WP_152592733.1">
    <property type="nucleotide sequence ID" value="NZ_CP045229.1"/>
</dbReference>
<name>A0A5P8WI18_9NOSO</name>
<dbReference type="KEGG" id="nsh:GXM_10272"/>